<reference evidence="1" key="2">
    <citation type="submission" date="2021-04" db="EMBL/GenBank/DDBJ databases">
        <authorList>
            <person name="Gilroy R."/>
        </authorList>
    </citation>
    <scope>NUCLEOTIDE SEQUENCE</scope>
    <source>
        <strain evidence="1">1345</strain>
    </source>
</reference>
<dbReference type="AlphaFoldDB" id="A0A9D1ZWE7"/>
<sequence>MVKTLLSIFISLALLIGAAVFETFYVGAQFEKFGDALASLEMKVRGESATRGDAEAVRELWENEKKNLHSVIPHNDISYIDYWMGEAVSYIETKNFDDALSKLEVLITICEQIPQTYSVSFGNIL</sequence>
<reference evidence="1" key="1">
    <citation type="journal article" date="2021" name="PeerJ">
        <title>Extensive microbial diversity within the chicken gut microbiome revealed by metagenomics and culture.</title>
        <authorList>
            <person name="Gilroy R."/>
            <person name="Ravi A."/>
            <person name="Getino M."/>
            <person name="Pursley I."/>
            <person name="Horton D.L."/>
            <person name="Alikhan N.F."/>
            <person name="Baker D."/>
            <person name="Gharbi K."/>
            <person name="Hall N."/>
            <person name="Watson M."/>
            <person name="Adriaenssens E.M."/>
            <person name="Foster-Nyarko E."/>
            <person name="Jarju S."/>
            <person name="Secka A."/>
            <person name="Antonio M."/>
            <person name="Oren A."/>
            <person name="Chaudhuri R.R."/>
            <person name="La Ragione R."/>
            <person name="Hildebrand F."/>
            <person name="Pallen M.J."/>
        </authorList>
    </citation>
    <scope>NUCLEOTIDE SEQUENCE</scope>
    <source>
        <strain evidence="1">1345</strain>
    </source>
</reference>
<accession>A0A9D1ZWE7</accession>
<evidence type="ECO:0000313" key="1">
    <source>
        <dbReference type="EMBL" id="HIY97702.1"/>
    </source>
</evidence>
<dbReference type="InterPro" id="IPR025373">
    <property type="entry name" value="DUF4363"/>
</dbReference>
<gene>
    <name evidence="1" type="ORF">H9729_08425</name>
</gene>
<dbReference type="Pfam" id="PF14276">
    <property type="entry name" value="DUF4363"/>
    <property type="match status" value="1"/>
</dbReference>
<organism evidence="1 2">
    <name type="scientific">Candidatus Borkfalkia excrementigallinarum</name>
    <dbReference type="NCBI Taxonomy" id="2838506"/>
    <lineage>
        <taxon>Bacteria</taxon>
        <taxon>Bacillati</taxon>
        <taxon>Bacillota</taxon>
        <taxon>Clostridia</taxon>
        <taxon>Christensenellales</taxon>
        <taxon>Christensenellaceae</taxon>
        <taxon>Candidatus Borkfalkia</taxon>
    </lineage>
</organism>
<proteinExistence type="predicted"/>
<evidence type="ECO:0000313" key="2">
    <source>
        <dbReference type="Proteomes" id="UP000886750"/>
    </source>
</evidence>
<dbReference type="EMBL" id="DXCQ01000074">
    <property type="protein sequence ID" value="HIY97702.1"/>
    <property type="molecule type" value="Genomic_DNA"/>
</dbReference>
<dbReference type="Proteomes" id="UP000886750">
    <property type="component" value="Unassembled WGS sequence"/>
</dbReference>
<comment type="caution">
    <text evidence="1">The sequence shown here is derived from an EMBL/GenBank/DDBJ whole genome shotgun (WGS) entry which is preliminary data.</text>
</comment>
<name>A0A9D1ZWE7_9FIRM</name>
<protein>
    <submittedName>
        <fullName evidence="1">DUF4363 family protein</fullName>
    </submittedName>
</protein>